<sequence>MKKSKILLLSISTISSLAVPLFAASCGDSKKQKTPDEPNKKNEDKKNNNSDLDKNIEFSDYNDLDAEFKNVVDNAKLGETFNFTLRNFPGKTYKDLLPSQIGNNLDQIELKISDKLKDKFELKVNNIKYPNDNWGEANKTGKFQFSVSFLQKSTKKAYQKLVSVEGFKSNAMGLDENGRIPSLPSDSLKPEQSETQTYLKATQEKRFELDNEKYMNILKRQPQNQGKSWNKVRDNTNANASDISKYNEKAKKLNLDTYENSAYKGFALPSYKSDGTVDGLNLLEGETGKGTSWVDALGRDEFKMDGLARTLPNEHYRRSALQTFSLHVTSKDPEDSSKLLTSSGTIWLMDFAKENNGYPTKWYFGTNTHVADLLSKDVTGFSLTKMFESAKTKTTFRLTNLDANFGQIIFKSTDGNAPYDNGIRTIFTGKDYLKEDPSKYLSEKQKTKYKDTKEFIDFAVIEIDFSKLKVDSIIANILATNPDMTSKYKDKSGSEVAEWITNRYANIQSDQIKFRPNSYLSNEQYKKIDFPLFVDSSNKEWWKELDELFITGYPSSINDWFLRQYIDDDQIAWKRLGFSLWTNSDYRFYDQLKNNDSGIETYDKNKTERGNFLSYNIGYRTFTNKPGISDALISAHRAGPNLYSDREKKEYINVGLEYIIRHYAPAGGASGSSVRNQHNELVGVYHVSNTSAHTGLAAAFRSEGFNYEELFGSYNLPQYDLIYGGGRDQQNSYRDAMKKLFNGNGVTTALFPNGFDEDKIPEQFKFKNS</sequence>
<dbReference type="PROSITE" id="PS51257">
    <property type="entry name" value="PROKAR_LIPOPROTEIN"/>
    <property type="match status" value="1"/>
</dbReference>
<dbReference type="Proteomes" id="UP001303601">
    <property type="component" value="Chromosome"/>
</dbReference>
<dbReference type="InterPro" id="IPR022381">
    <property type="entry name" value="Uncharacterised_MG067"/>
</dbReference>
<keyword evidence="4" id="KW-0449">Lipoprotein</keyword>
<name>A0ABZ0PA76_9BACT</name>
<dbReference type="NCBIfam" id="NF045842">
    <property type="entry name" value="MIP_near_MIB"/>
    <property type="match status" value="1"/>
</dbReference>
<evidence type="ECO:0000259" key="3">
    <source>
        <dbReference type="Pfam" id="PF01732"/>
    </source>
</evidence>
<dbReference type="NCBIfam" id="NF045841">
    <property type="entry name" value="Ig_SerProt_MIP"/>
    <property type="match status" value="1"/>
</dbReference>
<dbReference type="PRINTS" id="PR00840">
    <property type="entry name" value="Y06768FAMILY"/>
</dbReference>
<accession>A0ABZ0PA76</accession>
<keyword evidence="5" id="KW-1185">Reference proteome</keyword>
<reference evidence="4" key="1">
    <citation type="submission" date="2023-11" db="EMBL/GenBank/DDBJ databases">
        <title>Completed genome sequence of Mycoplasma equirhinis type strain M432/72.</title>
        <authorList>
            <person name="Spergser J."/>
        </authorList>
    </citation>
    <scope>NUCLEOTIDE SEQUENCE [LARGE SCALE GENOMIC DNA]</scope>
    <source>
        <strain evidence="4">M432/72</strain>
    </source>
</reference>
<gene>
    <name evidence="4" type="ORF">R9B83_02165</name>
</gene>
<dbReference type="RefSeq" id="WP_140031524.1">
    <property type="nucleotide sequence ID" value="NZ_CP137845.1"/>
</dbReference>
<evidence type="ECO:0000313" key="5">
    <source>
        <dbReference type="Proteomes" id="UP001303601"/>
    </source>
</evidence>
<dbReference type="Gene3D" id="3.10.450.270">
    <property type="match status" value="1"/>
</dbReference>
<evidence type="ECO:0000256" key="2">
    <source>
        <dbReference type="SAM" id="SignalP"/>
    </source>
</evidence>
<evidence type="ECO:0000256" key="1">
    <source>
        <dbReference type="SAM" id="MobiDB-lite"/>
    </source>
</evidence>
<dbReference type="EMBL" id="CP137845">
    <property type="protein sequence ID" value="WPB53775.1"/>
    <property type="molecule type" value="Genomic_DNA"/>
</dbReference>
<dbReference type="InterPro" id="IPR022382">
    <property type="entry name" value="Mycoplasma_peptidase_DUF31"/>
</dbReference>
<evidence type="ECO:0000313" key="4">
    <source>
        <dbReference type="EMBL" id="WPB53775.1"/>
    </source>
</evidence>
<dbReference type="GeneID" id="94493678"/>
<feature type="signal peptide" evidence="2">
    <location>
        <begin position="1"/>
        <end position="23"/>
    </location>
</feature>
<keyword evidence="2" id="KW-0732">Signal</keyword>
<protein>
    <submittedName>
        <fullName evidence="4">Variable surface lipoprotein</fullName>
    </submittedName>
</protein>
<proteinExistence type="predicted"/>
<feature type="domain" description="DUF31" evidence="3">
    <location>
        <begin position="313"/>
        <end position="686"/>
    </location>
</feature>
<feature type="compositionally biased region" description="Basic and acidic residues" evidence="1">
    <location>
        <begin position="28"/>
        <end position="53"/>
    </location>
</feature>
<organism evidence="4 5">
    <name type="scientific">Metamycoplasma equirhinis</name>
    <dbReference type="NCBI Taxonomy" id="92402"/>
    <lineage>
        <taxon>Bacteria</taxon>
        <taxon>Bacillati</taxon>
        <taxon>Mycoplasmatota</taxon>
        <taxon>Mycoplasmoidales</taxon>
        <taxon>Metamycoplasmataceae</taxon>
        <taxon>Metamycoplasma</taxon>
    </lineage>
</organism>
<dbReference type="Pfam" id="PF01732">
    <property type="entry name" value="Mycop_pep_DUF31"/>
    <property type="match status" value="1"/>
</dbReference>
<feature type="region of interest" description="Disordered" evidence="1">
    <location>
        <begin position="27"/>
        <end position="53"/>
    </location>
</feature>
<feature type="chain" id="PRO_5045584735" evidence="2">
    <location>
        <begin position="24"/>
        <end position="769"/>
    </location>
</feature>